<dbReference type="InterPro" id="IPR027417">
    <property type="entry name" value="P-loop_NTPase"/>
</dbReference>
<evidence type="ECO:0000259" key="9">
    <source>
        <dbReference type="PROSITE" id="PS50929"/>
    </source>
</evidence>
<name>A0ABN1XJI4_9PSEU</name>
<evidence type="ECO:0000256" key="3">
    <source>
        <dbReference type="ARBA" id="ARBA00022741"/>
    </source>
</evidence>
<keyword evidence="3" id="KW-0547">Nucleotide-binding</keyword>
<accession>A0ABN1XJI4</accession>
<keyword evidence="2 7" id="KW-0812">Transmembrane</keyword>
<evidence type="ECO:0000256" key="5">
    <source>
        <dbReference type="ARBA" id="ARBA00022989"/>
    </source>
</evidence>
<proteinExistence type="predicted"/>
<dbReference type="SUPFAM" id="SSF90123">
    <property type="entry name" value="ABC transporter transmembrane region"/>
    <property type="match status" value="1"/>
</dbReference>
<dbReference type="PROSITE" id="PS50893">
    <property type="entry name" value="ABC_TRANSPORTER_2"/>
    <property type="match status" value="1"/>
</dbReference>
<dbReference type="InterPro" id="IPR003439">
    <property type="entry name" value="ABC_transporter-like_ATP-bd"/>
</dbReference>
<feature type="domain" description="ABC transmembrane type-1" evidence="9">
    <location>
        <begin position="28"/>
        <end position="311"/>
    </location>
</feature>
<dbReference type="PROSITE" id="PS50929">
    <property type="entry name" value="ABC_TM1F"/>
    <property type="match status" value="1"/>
</dbReference>
<dbReference type="PANTHER" id="PTHR24221">
    <property type="entry name" value="ATP-BINDING CASSETTE SUB-FAMILY B"/>
    <property type="match status" value="1"/>
</dbReference>
<dbReference type="CDD" id="cd07346">
    <property type="entry name" value="ABC_6TM_exporters"/>
    <property type="match status" value="1"/>
</dbReference>
<dbReference type="Pfam" id="PF00664">
    <property type="entry name" value="ABC_membrane"/>
    <property type="match status" value="1"/>
</dbReference>
<comment type="caution">
    <text evidence="10">The sequence shown here is derived from an EMBL/GenBank/DDBJ whole genome shotgun (WGS) entry which is preliminary data.</text>
</comment>
<dbReference type="Gene3D" id="1.20.1560.10">
    <property type="entry name" value="ABC transporter type 1, transmembrane domain"/>
    <property type="match status" value="1"/>
</dbReference>
<keyword evidence="11" id="KW-1185">Reference proteome</keyword>
<feature type="domain" description="ABC transporter" evidence="8">
    <location>
        <begin position="345"/>
        <end position="576"/>
    </location>
</feature>
<feature type="transmembrane region" description="Helical" evidence="7">
    <location>
        <begin position="250"/>
        <end position="273"/>
    </location>
</feature>
<dbReference type="SMART" id="SM00382">
    <property type="entry name" value="AAA"/>
    <property type="match status" value="1"/>
</dbReference>
<dbReference type="InterPro" id="IPR011527">
    <property type="entry name" value="ABC1_TM_dom"/>
</dbReference>
<keyword evidence="6 7" id="KW-0472">Membrane</keyword>
<evidence type="ECO:0000256" key="7">
    <source>
        <dbReference type="SAM" id="Phobius"/>
    </source>
</evidence>
<sequence length="588" mass="59945">MSVLPVADRRRTWSAVARLLRARRGRLAATLLLLLAGTAAGVAVPPLLGALVDAVTARAGGAAAALVGAVAVAGLLAAAVQYAGGRSLVVLVQELLAELREQVFAAAVALPVERLEEAGTGDVVSRVTRDVEAVTEASADTVPRVLTATFAIALTLAGLAVLDGWFALAVLACLPLHVWGTRRFLRRSGPVYAQLRRSEAARGQLVLEAVRGADGIRAHRSQGGWQRAVDAVGFGTVDLQRIATRLRTGFFGVLNTAEYVGLALILLVGFVLVGDPASGVTLGAATAAALYFLRLFDPVGALLISLDDLQRAGVGLARMVGVLDAGAPGAPGPVPAAPGREPPGIRIEGVRFGYEPDRPVLHDVDVELPAGRRLAVVGASGSGKSTLARLVAGALRPDRGRVLVGGEPADRAHRPPTVLLVTQEVHLFSGTLAQNLTLARPGATDAEMTAALAAVGGQDLLELPGGLAADVGPAGAALDATAAQRIALARVLLADPPVVVLDEPSAEAVAPGAADPLGAAVDAVLAGRTGVVVAHRLEQARAADAILVLDRGRVAGYGRHADLLAADGPYARSWRAAGGTALTPRPAP</sequence>
<dbReference type="EMBL" id="BAAAJK010000004">
    <property type="protein sequence ID" value="GAA1383346.1"/>
    <property type="molecule type" value="Genomic_DNA"/>
</dbReference>
<protein>
    <submittedName>
        <fullName evidence="10">ABC transporter ATP-binding protein</fullName>
    </submittedName>
</protein>
<evidence type="ECO:0000313" key="11">
    <source>
        <dbReference type="Proteomes" id="UP001501414"/>
    </source>
</evidence>
<gene>
    <name evidence="10" type="ORF">GCM10009613_12650</name>
</gene>
<evidence type="ECO:0000259" key="8">
    <source>
        <dbReference type="PROSITE" id="PS50893"/>
    </source>
</evidence>
<evidence type="ECO:0000256" key="6">
    <source>
        <dbReference type="ARBA" id="ARBA00023136"/>
    </source>
</evidence>
<evidence type="ECO:0000313" key="10">
    <source>
        <dbReference type="EMBL" id="GAA1383346.1"/>
    </source>
</evidence>
<comment type="subcellular location">
    <subcellularLocation>
        <location evidence="1">Cell membrane</location>
        <topology evidence="1">Multi-pass membrane protein</topology>
    </subcellularLocation>
</comment>
<evidence type="ECO:0000256" key="1">
    <source>
        <dbReference type="ARBA" id="ARBA00004651"/>
    </source>
</evidence>
<organism evidence="10 11">
    <name type="scientific">Pseudonocardia kongjuensis</name>
    <dbReference type="NCBI Taxonomy" id="102227"/>
    <lineage>
        <taxon>Bacteria</taxon>
        <taxon>Bacillati</taxon>
        <taxon>Actinomycetota</taxon>
        <taxon>Actinomycetes</taxon>
        <taxon>Pseudonocardiales</taxon>
        <taxon>Pseudonocardiaceae</taxon>
        <taxon>Pseudonocardia</taxon>
    </lineage>
</organism>
<dbReference type="Gene3D" id="3.40.50.300">
    <property type="entry name" value="P-loop containing nucleotide triphosphate hydrolases"/>
    <property type="match status" value="1"/>
</dbReference>
<dbReference type="RefSeq" id="WP_344019266.1">
    <property type="nucleotide sequence ID" value="NZ_BAAAJK010000004.1"/>
</dbReference>
<dbReference type="SUPFAM" id="SSF52540">
    <property type="entry name" value="P-loop containing nucleoside triphosphate hydrolases"/>
    <property type="match status" value="1"/>
</dbReference>
<feature type="transmembrane region" description="Helical" evidence="7">
    <location>
        <begin position="59"/>
        <end position="80"/>
    </location>
</feature>
<reference evidence="10 11" key="1">
    <citation type="journal article" date="2019" name="Int. J. Syst. Evol. Microbiol.">
        <title>The Global Catalogue of Microorganisms (GCM) 10K type strain sequencing project: providing services to taxonomists for standard genome sequencing and annotation.</title>
        <authorList>
            <consortium name="The Broad Institute Genomics Platform"/>
            <consortium name="The Broad Institute Genome Sequencing Center for Infectious Disease"/>
            <person name="Wu L."/>
            <person name="Ma J."/>
        </authorList>
    </citation>
    <scope>NUCLEOTIDE SEQUENCE [LARGE SCALE GENOMIC DNA]</scope>
    <source>
        <strain evidence="10 11">JCM 11896</strain>
    </source>
</reference>
<dbReference type="InterPro" id="IPR036640">
    <property type="entry name" value="ABC1_TM_sf"/>
</dbReference>
<evidence type="ECO:0000256" key="2">
    <source>
        <dbReference type="ARBA" id="ARBA00022692"/>
    </source>
</evidence>
<keyword evidence="5 7" id="KW-1133">Transmembrane helix</keyword>
<dbReference type="GO" id="GO:0005524">
    <property type="term" value="F:ATP binding"/>
    <property type="evidence" value="ECO:0007669"/>
    <property type="project" value="UniProtKB-KW"/>
</dbReference>
<evidence type="ECO:0000256" key="4">
    <source>
        <dbReference type="ARBA" id="ARBA00022840"/>
    </source>
</evidence>
<dbReference type="Proteomes" id="UP001501414">
    <property type="component" value="Unassembled WGS sequence"/>
</dbReference>
<dbReference type="InterPro" id="IPR039421">
    <property type="entry name" value="Type_1_exporter"/>
</dbReference>
<dbReference type="PANTHER" id="PTHR24221:SF654">
    <property type="entry name" value="ATP-BINDING CASSETTE SUB-FAMILY B MEMBER 6"/>
    <property type="match status" value="1"/>
</dbReference>
<dbReference type="Pfam" id="PF00005">
    <property type="entry name" value="ABC_tran"/>
    <property type="match status" value="1"/>
</dbReference>
<keyword evidence="4 10" id="KW-0067">ATP-binding</keyword>
<dbReference type="InterPro" id="IPR003593">
    <property type="entry name" value="AAA+_ATPase"/>
</dbReference>